<dbReference type="PANTHER" id="PTHR23088">
    <property type="entry name" value="NITRILASE-RELATED"/>
    <property type="match status" value="1"/>
</dbReference>
<feature type="domain" description="CN hydrolase" evidence="3">
    <location>
        <begin position="5"/>
        <end position="236"/>
    </location>
</feature>
<evidence type="ECO:0000259" key="3">
    <source>
        <dbReference type="PROSITE" id="PS50263"/>
    </source>
</evidence>
<proteinExistence type="inferred from homology"/>
<dbReference type="InterPro" id="IPR003010">
    <property type="entry name" value="C-N_Hydrolase"/>
</dbReference>
<dbReference type="Gene3D" id="3.60.110.10">
    <property type="entry name" value="Carbon-nitrogen hydrolase"/>
    <property type="match status" value="1"/>
</dbReference>
<dbReference type="PANTHER" id="PTHR23088:SF27">
    <property type="entry name" value="DEAMINATED GLUTATHIONE AMIDASE"/>
    <property type="match status" value="1"/>
</dbReference>
<name>A0ABV5KC97_9ACTN</name>
<evidence type="ECO:0000313" key="5">
    <source>
        <dbReference type="Proteomes" id="UP001589750"/>
    </source>
</evidence>
<dbReference type="InterPro" id="IPR036526">
    <property type="entry name" value="C-N_Hydrolase_sf"/>
</dbReference>
<keyword evidence="4" id="KW-0378">Hydrolase</keyword>
<protein>
    <submittedName>
        <fullName evidence="4">Carbon-nitrogen hydrolase family protein</fullName>
    </submittedName>
</protein>
<dbReference type="GO" id="GO:0016787">
    <property type="term" value="F:hydrolase activity"/>
    <property type="evidence" value="ECO:0007669"/>
    <property type="project" value="UniProtKB-KW"/>
</dbReference>
<comment type="caution">
    <text evidence="4">The sequence shown here is derived from an EMBL/GenBank/DDBJ whole genome shotgun (WGS) entry which is preliminary data.</text>
</comment>
<comment type="similarity">
    <text evidence="1">Belongs to the carbon-nitrogen hydrolase superfamily. NIT1/NIT2 family.</text>
</comment>
<dbReference type="RefSeq" id="WP_211350726.1">
    <property type="nucleotide sequence ID" value="NZ_JBHMDG010000015.1"/>
</dbReference>
<evidence type="ECO:0000313" key="4">
    <source>
        <dbReference type="EMBL" id="MFB9314027.1"/>
    </source>
</evidence>
<dbReference type="Proteomes" id="UP001589750">
    <property type="component" value="Unassembled WGS sequence"/>
</dbReference>
<accession>A0ABV5KC97</accession>
<organism evidence="4 5">
    <name type="scientific">Nocardioides plantarum</name>
    <dbReference type="NCBI Taxonomy" id="29299"/>
    <lineage>
        <taxon>Bacteria</taxon>
        <taxon>Bacillati</taxon>
        <taxon>Actinomycetota</taxon>
        <taxon>Actinomycetes</taxon>
        <taxon>Propionibacteriales</taxon>
        <taxon>Nocardioidaceae</taxon>
        <taxon>Nocardioides</taxon>
    </lineage>
</organism>
<dbReference type="Pfam" id="PF00795">
    <property type="entry name" value="CN_hydrolase"/>
    <property type="match status" value="1"/>
</dbReference>
<dbReference type="EMBL" id="JBHMDG010000015">
    <property type="protein sequence ID" value="MFB9314027.1"/>
    <property type="molecule type" value="Genomic_DNA"/>
</dbReference>
<keyword evidence="5" id="KW-1185">Reference proteome</keyword>
<feature type="compositionally biased region" description="Basic and acidic residues" evidence="2">
    <location>
        <begin position="265"/>
        <end position="277"/>
    </location>
</feature>
<evidence type="ECO:0000256" key="1">
    <source>
        <dbReference type="ARBA" id="ARBA00010613"/>
    </source>
</evidence>
<dbReference type="SUPFAM" id="SSF56317">
    <property type="entry name" value="Carbon-nitrogen hydrolase"/>
    <property type="match status" value="1"/>
</dbReference>
<gene>
    <name evidence="4" type="ORF">ACFFRI_13315</name>
</gene>
<feature type="region of interest" description="Disordered" evidence="2">
    <location>
        <begin position="258"/>
        <end position="277"/>
    </location>
</feature>
<reference evidence="4 5" key="1">
    <citation type="submission" date="2024-09" db="EMBL/GenBank/DDBJ databases">
        <authorList>
            <person name="Sun Q."/>
            <person name="Mori K."/>
        </authorList>
    </citation>
    <scope>NUCLEOTIDE SEQUENCE [LARGE SCALE GENOMIC DNA]</scope>
    <source>
        <strain evidence="4 5">JCM 9626</strain>
    </source>
</reference>
<dbReference type="CDD" id="cd07197">
    <property type="entry name" value="nitrilase"/>
    <property type="match status" value="1"/>
</dbReference>
<dbReference type="PROSITE" id="PS50263">
    <property type="entry name" value="CN_HYDROLASE"/>
    <property type="match status" value="1"/>
</dbReference>
<sequence length="277" mass="30010">MADTLRLAIAQLPVTGDPRRNGAAVREAMREAAGQGARLLQLPEGLLSGYALNPVQDWAEVDWDVVRDELDSITRLAGELRLWVVLGSAHPLTPPRWPHNSLYVVSDEGAVVTRYDKRFVSHTEATRFYTAGSDPVTFEVDGFRFGCVICVEINFPELFIEYAGLGVDCVLLSAYPVDAIFAVKARAYAALHCSWVTLSTPSDTASFIASSAFAPNGDVLGEVAGSEGLLVVDLDRTAPELQVALTKARPWRAAVSADPTYRSGAPDDARSVDRTCR</sequence>
<evidence type="ECO:0000256" key="2">
    <source>
        <dbReference type="SAM" id="MobiDB-lite"/>
    </source>
</evidence>